<evidence type="ECO:0000256" key="2">
    <source>
        <dbReference type="ARBA" id="ARBA00023163"/>
    </source>
</evidence>
<proteinExistence type="inferred from homology"/>
<accession>A0A183ICK2</accession>
<keyword evidence="1" id="KW-0240">DNA-directed RNA polymerase</keyword>
<organism evidence="7">
    <name type="scientific">Soboliphyme baturini</name>
    <dbReference type="NCBI Taxonomy" id="241478"/>
    <lineage>
        <taxon>Eukaryota</taxon>
        <taxon>Metazoa</taxon>
        <taxon>Ecdysozoa</taxon>
        <taxon>Nematoda</taxon>
        <taxon>Enoplea</taxon>
        <taxon>Dorylaimia</taxon>
        <taxon>Dioctophymatida</taxon>
        <taxon>Dioctophymatoidea</taxon>
        <taxon>Soboliphymatidae</taxon>
        <taxon>Soboliphyme</taxon>
    </lineage>
</organism>
<evidence type="ECO:0000259" key="4">
    <source>
        <dbReference type="Pfam" id="PF13656"/>
    </source>
</evidence>
<dbReference type="Gene3D" id="3.30.1360.10">
    <property type="entry name" value="RNA polymerase, RBP11-like subunit"/>
    <property type="match status" value="1"/>
</dbReference>
<reference evidence="7" key="1">
    <citation type="submission" date="2016-06" db="UniProtKB">
        <authorList>
            <consortium name="WormBaseParasite"/>
        </authorList>
    </citation>
    <scope>IDENTIFICATION</scope>
</reference>
<dbReference type="GO" id="GO:0005666">
    <property type="term" value="C:RNA polymerase III complex"/>
    <property type="evidence" value="ECO:0007669"/>
    <property type="project" value="TreeGrafter"/>
</dbReference>
<dbReference type="AlphaFoldDB" id="A0A183ICK2"/>
<sequence length="143" mass="16397">MAEDVNSPTKKFEKIVSDKLHDHTVGSYIFHGEDHTLGNALKHMISHYPEVEFCGYNVPNPLEDQILFRIQTRGIPADVILRRGLNDLDRLFGSIEEKFKIGECALQLLDAHIKRDFKFYSFCGHITYSCLNFSQSVDLSFTT</sequence>
<dbReference type="HAMAP" id="MF_00261">
    <property type="entry name" value="RNApol_arch_Rpo11"/>
    <property type="match status" value="1"/>
</dbReference>
<dbReference type="EMBL" id="UZAM01006797">
    <property type="protein sequence ID" value="VDO94067.1"/>
    <property type="molecule type" value="Genomic_DNA"/>
</dbReference>
<dbReference type="GO" id="GO:0003899">
    <property type="term" value="F:DNA-directed RNA polymerase activity"/>
    <property type="evidence" value="ECO:0007669"/>
    <property type="project" value="InterPro"/>
</dbReference>
<dbReference type="InterPro" id="IPR036603">
    <property type="entry name" value="RBP11-like"/>
</dbReference>
<comment type="similarity">
    <text evidence="3">Belongs to the archaeal Rpo11/eukaryotic RPB11/RPC19 RNA polymerase subunit family.</text>
</comment>
<feature type="domain" description="DNA-directed RNA polymerase RBP11-like dimerisation" evidence="4">
    <location>
        <begin position="29"/>
        <end position="97"/>
    </location>
</feature>
<protein>
    <submittedName>
        <fullName evidence="7">RNA_pol_L_2 domain-containing protein</fullName>
    </submittedName>
</protein>
<dbReference type="InterPro" id="IPR033898">
    <property type="entry name" value="RNAP_AC19"/>
</dbReference>
<name>A0A183ICK2_9BILA</name>
<evidence type="ECO:0000256" key="1">
    <source>
        <dbReference type="ARBA" id="ARBA00022478"/>
    </source>
</evidence>
<dbReference type="PANTHER" id="PTHR13946:SF28">
    <property type="entry name" value="DNA-DIRECTED RNA POLYMERASES I AND III SUBUNIT RPAC2"/>
    <property type="match status" value="1"/>
</dbReference>
<evidence type="ECO:0000256" key="3">
    <source>
        <dbReference type="ARBA" id="ARBA00025751"/>
    </source>
</evidence>
<dbReference type="GO" id="GO:0006383">
    <property type="term" value="P:transcription by RNA polymerase III"/>
    <property type="evidence" value="ECO:0007669"/>
    <property type="project" value="TreeGrafter"/>
</dbReference>
<dbReference type="GO" id="GO:0005736">
    <property type="term" value="C:RNA polymerase I complex"/>
    <property type="evidence" value="ECO:0007669"/>
    <property type="project" value="TreeGrafter"/>
</dbReference>
<dbReference type="SUPFAM" id="SSF55257">
    <property type="entry name" value="RBP11-like subunits of RNA polymerase"/>
    <property type="match status" value="1"/>
</dbReference>
<dbReference type="InterPro" id="IPR009025">
    <property type="entry name" value="RBP11-like_dimer"/>
</dbReference>
<dbReference type="GO" id="GO:0006362">
    <property type="term" value="P:transcription elongation by RNA polymerase I"/>
    <property type="evidence" value="ECO:0007669"/>
    <property type="project" value="TreeGrafter"/>
</dbReference>
<evidence type="ECO:0000313" key="5">
    <source>
        <dbReference type="EMBL" id="VDO94067.1"/>
    </source>
</evidence>
<dbReference type="OrthoDB" id="510325at2759"/>
<keyword evidence="6" id="KW-1185">Reference proteome</keyword>
<reference evidence="5 6" key="2">
    <citation type="submission" date="2018-11" db="EMBL/GenBank/DDBJ databases">
        <authorList>
            <consortium name="Pathogen Informatics"/>
        </authorList>
    </citation>
    <scope>NUCLEOTIDE SEQUENCE [LARGE SCALE GENOMIC DNA]</scope>
</reference>
<gene>
    <name evidence="5" type="ORF">SBAD_LOCUS1346</name>
</gene>
<dbReference type="Pfam" id="PF13656">
    <property type="entry name" value="RNA_pol_L_2"/>
    <property type="match status" value="1"/>
</dbReference>
<evidence type="ECO:0000313" key="6">
    <source>
        <dbReference type="Proteomes" id="UP000270296"/>
    </source>
</evidence>
<dbReference type="PANTHER" id="PTHR13946">
    <property type="entry name" value="DNA-DIRECTED RNA POLYMERASE I,II,III"/>
    <property type="match status" value="1"/>
</dbReference>
<keyword evidence="2" id="KW-0804">Transcription</keyword>
<dbReference type="Proteomes" id="UP000270296">
    <property type="component" value="Unassembled WGS sequence"/>
</dbReference>
<dbReference type="WBParaSite" id="SBAD_0000140301-mRNA-1">
    <property type="protein sequence ID" value="SBAD_0000140301-mRNA-1"/>
    <property type="gene ID" value="SBAD_0000140301"/>
</dbReference>
<evidence type="ECO:0000313" key="7">
    <source>
        <dbReference type="WBParaSite" id="SBAD_0000140301-mRNA-1"/>
    </source>
</evidence>
<dbReference type="InterPro" id="IPR022905">
    <property type="entry name" value="Rpo11-like"/>
</dbReference>
<dbReference type="CDD" id="cd07029">
    <property type="entry name" value="RNAP_I_III_AC19"/>
    <property type="match status" value="1"/>
</dbReference>
<dbReference type="GO" id="GO:0046983">
    <property type="term" value="F:protein dimerization activity"/>
    <property type="evidence" value="ECO:0007669"/>
    <property type="project" value="InterPro"/>
</dbReference>